<comment type="caution">
    <text evidence="1">The sequence shown here is derived from an EMBL/GenBank/DDBJ whole genome shotgun (WGS) entry which is preliminary data.</text>
</comment>
<organism evidence="1 2">
    <name type="scientific">Chrysophaeum taylorii</name>
    <dbReference type="NCBI Taxonomy" id="2483200"/>
    <lineage>
        <taxon>Eukaryota</taxon>
        <taxon>Sar</taxon>
        <taxon>Stramenopiles</taxon>
        <taxon>Ochrophyta</taxon>
        <taxon>Pelagophyceae</taxon>
        <taxon>Pelagomonadales</taxon>
        <taxon>Pelagomonadaceae</taxon>
        <taxon>Chrysophaeum</taxon>
    </lineage>
</organism>
<dbReference type="AlphaFoldDB" id="A0AAD7XIG8"/>
<dbReference type="SUPFAM" id="SSF53335">
    <property type="entry name" value="S-adenosyl-L-methionine-dependent methyltransferases"/>
    <property type="match status" value="1"/>
</dbReference>
<gene>
    <name evidence="1" type="ORF">CTAYLR_007031</name>
</gene>
<evidence type="ECO:0008006" key="3">
    <source>
        <dbReference type="Google" id="ProtNLM"/>
    </source>
</evidence>
<evidence type="ECO:0000313" key="2">
    <source>
        <dbReference type="Proteomes" id="UP001230188"/>
    </source>
</evidence>
<keyword evidence="2" id="KW-1185">Reference proteome</keyword>
<dbReference type="EMBL" id="JAQMWT010000570">
    <property type="protein sequence ID" value="KAJ8599369.1"/>
    <property type="molecule type" value="Genomic_DNA"/>
</dbReference>
<dbReference type="Gene3D" id="3.40.50.150">
    <property type="entry name" value="Vaccinia Virus protein VP39"/>
    <property type="match status" value="1"/>
</dbReference>
<proteinExistence type="predicted"/>
<evidence type="ECO:0000313" key="1">
    <source>
        <dbReference type="EMBL" id="KAJ8599369.1"/>
    </source>
</evidence>
<name>A0AAD7XIG8_9STRA</name>
<sequence>MISSVAWLVVVQSEAFQLRAAKCAKRTGLEASALTAESIRAETDELKVSLRAIATSRVESGAFVERVRHFQRVVGSAAESFDADELRVLQQQFREKTSEFADENEWLERSRTWPEGYAGDYKMLEFVYTGDAAGSATALGDLWTHYLQQCTLAVAVRCRMRRLRSLLTARVDSEPTKGNWLNVACGSCRELLEVPARKNKESKIYCLDNDANALEYARDLLAEAPNADALSFVQKNALRLKNATTTNNVYGPLTTIYSAGLFDYLASRSLVPLIHGLYDALAPGGLLIMPFKDMARYETFDYHWLSEWHYFLQRAEADFVQILADAGIPETSIAMERDDSGAIMFFLAHK</sequence>
<dbReference type="InterPro" id="IPR029063">
    <property type="entry name" value="SAM-dependent_MTases_sf"/>
</dbReference>
<reference evidence="1" key="1">
    <citation type="submission" date="2023-01" db="EMBL/GenBank/DDBJ databases">
        <title>Metagenome sequencing of chrysophaentin producing Chrysophaeum taylorii.</title>
        <authorList>
            <person name="Davison J."/>
            <person name="Bewley C."/>
        </authorList>
    </citation>
    <scope>NUCLEOTIDE SEQUENCE</scope>
    <source>
        <strain evidence="1">NIES-1699</strain>
    </source>
</reference>
<dbReference type="Proteomes" id="UP001230188">
    <property type="component" value="Unassembled WGS sequence"/>
</dbReference>
<protein>
    <recommendedName>
        <fullName evidence="3">Methyltransferase domain-containing protein</fullName>
    </recommendedName>
</protein>
<accession>A0AAD7XIG8</accession>